<evidence type="ECO:0000256" key="3">
    <source>
        <dbReference type="ARBA" id="ARBA00023002"/>
    </source>
</evidence>
<dbReference type="SUPFAM" id="SSF55447">
    <property type="entry name" value="CO dehydrogenase flavoprotein C-terminal domain-like"/>
    <property type="match status" value="1"/>
</dbReference>
<dbReference type="InterPro" id="IPR005107">
    <property type="entry name" value="CO_DH_flav_C"/>
</dbReference>
<evidence type="ECO:0000313" key="6">
    <source>
        <dbReference type="Proteomes" id="UP000650524"/>
    </source>
</evidence>
<dbReference type="EMBL" id="JACNJD010000277">
    <property type="protein sequence ID" value="MBC8178388.1"/>
    <property type="molecule type" value="Genomic_DNA"/>
</dbReference>
<protein>
    <submittedName>
        <fullName evidence="5">Xanthine dehydrogenase family protein subunit M</fullName>
    </submittedName>
</protein>
<dbReference type="SUPFAM" id="SSF56176">
    <property type="entry name" value="FAD-binding/transporter-associated domain-like"/>
    <property type="match status" value="1"/>
</dbReference>
<organism evidence="5 6">
    <name type="scientific">Candidatus Desulfacyla euxinica</name>
    <dbReference type="NCBI Taxonomy" id="2841693"/>
    <lineage>
        <taxon>Bacteria</taxon>
        <taxon>Deltaproteobacteria</taxon>
        <taxon>Candidatus Desulfacyla</taxon>
    </lineage>
</organism>
<dbReference type="Gene3D" id="3.30.43.10">
    <property type="entry name" value="Uridine Diphospho-n-acetylenolpyruvylglucosamine Reductase, domain 2"/>
    <property type="match status" value="1"/>
</dbReference>
<accession>A0A8J6T997</accession>
<keyword evidence="2" id="KW-0274">FAD</keyword>
<dbReference type="Gene3D" id="3.30.390.50">
    <property type="entry name" value="CO dehydrogenase flavoprotein, C-terminal domain"/>
    <property type="match status" value="1"/>
</dbReference>
<dbReference type="GO" id="GO:0071949">
    <property type="term" value="F:FAD binding"/>
    <property type="evidence" value="ECO:0007669"/>
    <property type="project" value="InterPro"/>
</dbReference>
<dbReference type="PANTHER" id="PTHR42659:SF2">
    <property type="entry name" value="XANTHINE DEHYDROGENASE SUBUNIT C-RELATED"/>
    <property type="match status" value="1"/>
</dbReference>
<evidence type="ECO:0000313" key="5">
    <source>
        <dbReference type="EMBL" id="MBC8178388.1"/>
    </source>
</evidence>
<evidence type="ECO:0000256" key="1">
    <source>
        <dbReference type="ARBA" id="ARBA00022630"/>
    </source>
</evidence>
<dbReference type="AlphaFoldDB" id="A0A8J6T997"/>
<gene>
    <name evidence="5" type="ORF">H8E19_13360</name>
</gene>
<comment type="caution">
    <text evidence="5">The sequence shown here is derived from an EMBL/GenBank/DDBJ whole genome shotgun (WGS) entry which is preliminary data.</text>
</comment>
<evidence type="ECO:0000259" key="4">
    <source>
        <dbReference type="PROSITE" id="PS51387"/>
    </source>
</evidence>
<keyword evidence="1" id="KW-0285">Flavoprotein</keyword>
<dbReference type="Pfam" id="PF03450">
    <property type="entry name" value="CO_deh_flav_C"/>
    <property type="match status" value="1"/>
</dbReference>
<feature type="domain" description="FAD-binding PCMH-type" evidence="4">
    <location>
        <begin position="12"/>
        <end position="189"/>
    </location>
</feature>
<name>A0A8J6T997_9DELT</name>
<dbReference type="InterPro" id="IPR016169">
    <property type="entry name" value="FAD-bd_PCMH_sub2"/>
</dbReference>
<dbReference type="SMART" id="SM01092">
    <property type="entry name" value="CO_deh_flav_C"/>
    <property type="match status" value="1"/>
</dbReference>
<dbReference type="Pfam" id="PF00941">
    <property type="entry name" value="FAD_binding_5"/>
    <property type="match status" value="1"/>
</dbReference>
<dbReference type="InterPro" id="IPR051312">
    <property type="entry name" value="Diverse_Substr_Oxidored"/>
</dbReference>
<reference evidence="5 6" key="1">
    <citation type="submission" date="2020-08" db="EMBL/GenBank/DDBJ databases">
        <title>Bridging the membrane lipid divide: bacteria of the FCB group superphylum have the potential to synthesize archaeal ether lipids.</title>
        <authorList>
            <person name="Villanueva L."/>
            <person name="Von Meijenfeldt F.A.B."/>
            <person name="Westbye A.B."/>
            <person name="Yadav S."/>
            <person name="Hopmans E.C."/>
            <person name="Dutilh B.E."/>
            <person name="Sinninghe Damste J.S."/>
        </authorList>
    </citation>
    <scope>NUCLEOTIDE SEQUENCE [LARGE SCALE GENOMIC DNA]</scope>
    <source>
        <strain evidence="5">NIOZ-UU27</strain>
    </source>
</reference>
<dbReference type="InterPro" id="IPR016166">
    <property type="entry name" value="FAD-bd_PCMH"/>
</dbReference>
<dbReference type="InterPro" id="IPR016167">
    <property type="entry name" value="FAD-bd_PCMH_sub1"/>
</dbReference>
<dbReference type="GO" id="GO:0016491">
    <property type="term" value="F:oxidoreductase activity"/>
    <property type="evidence" value="ECO:0007669"/>
    <property type="project" value="UniProtKB-KW"/>
</dbReference>
<dbReference type="InterPro" id="IPR036318">
    <property type="entry name" value="FAD-bd_PCMH-like_sf"/>
</dbReference>
<dbReference type="PANTHER" id="PTHR42659">
    <property type="entry name" value="XANTHINE DEHYDROGENASE SUBUNIT C-RELATED"/>
    <property type="match status" value="1"/>
</dbReference>
<evidence type="ECO:0000256" key="2">
    <source>
        <dbReference type="ARBA" id="ARBA00022827"/>
    </source>
</evidence>
<keyword evidence="3" id="KW-0560">Oxidoreductase</keyword>
<dbReference type="PROSITE" id="PS51387">
    <property type="entry name" value="FAD_PCMH"/>
    <property type="match status" value="1"/>
</dbReference>
<proteinExistence type="predicted"/>
<dbReference type="Gene3D" id="3.30.465.10">
    <property type="match status" value="1"/>
</dbReference>
<sequence length="307" mass="32935">MSLTFKELHWAKDIRVQQYLQPKTLEEALHILQDYRGRARVIAGGTDVIPQLRKRDIELEALVDITGLPDMANIEKDGDKIILGGLTTHAQVASSQLIKDQAGLLSEGAGSVGSPQIRNIATVAGNLISGQPAADTSIPLLALDASVTIASGEGERAVPLSEFFLDLGKTALDPCKEILTRIKFQPLGKDQGGAYLRLSKRKALSLPMLVCAVKVTVNKDKNTISEASIALGPVAPTPFRDRHTEDALKGAPINLTTLADAAEGASAYCSPRDSLLRGSCDYRQEMVKVFVKRGLVRALEQAGCTLD</sequence>
<dbReference type="InterPro" id="IPR036683">
    <property type="entry name" value="CO_DH_flav_C_dom_sf"/>
</dbReference>
<dbReference type="Proteomes" id="UP000650524">
    <property type="component" value="Unassembled WGS sequence"/>
</dbReference>
<dbReference type="InterPro" id="IPR002346">
    <property type="entry name" value="Mopterin_DH_FAD-bd"/>
</dbReference>